<feature type="coiled-coil region" evidence="1">
    <location>
        <begin position="14"/>
        <end position="41"/>
    </location>
</feature>
<feature type="coiled-coil region" evidence="1">
    <location>
        <begin position="72"/>
        <end position="119"/>
    </location>
</feature>
<protein>
    <recommendedName>
        <fullName evidence="2">TRIM8/14/16/25/29/45/65 coiled-coil region domain-containing protein</fullName>
    </recommendedName>
</protein>
<accession>A0AAV6G001</accession>
<organism evidence="3 4">
    <name type="scientific">Alosa alosa</name>
    <name type="common">allis shad</name>
    <dbReference type="NCBI Taxonomy" id="278164"/>
    <lineage>
        <taxon>Eukaryota</taxon>
        <taxon>Metazoa</taxon>
        <taxon>Chordata</taxon>
        <taxon>Craniata</taxon>
        <taxon>Vertebrata</taxon>
        <taxon>Euteleostomi</taxon>
        <taxon>Actinopterygii</taxon>
        <taxon>Neopterygii</taxon>
        <taxon>Teleostei</taxon>
        <taxon>Clupei</taxon>
        <taxon>Clupeiformes</taxon>
        <taxon>Clupeoidei</taxon>
        <taxon>Clupeidae</taxon>
        <taxon>Alosa</taxon>
    </lineage>
</organism>
<sequence>MHVHLIPKELQKTQQSSQQKIQAKENNLTEFKQAMESLTNSEQVVMEDTEKVFEELVRMVKERCSEVKEVIRTQKKAELSQARTLLDQLHQEIAELRKKNSELEELSQIEDHLDFLQSQKCRQACHSVFPMSLKLYLGQTLTPKLHLRSKERPYCTSSTKRRAICSTHNEREPVEICLSPYTGLKYNSRTSLPGEYRKRHII</sequence>
<dbReference type="EMBL" id="JADWDJ010000016">
    <property type="protein sequence ID" value="KAG5268409.1"/>
    <property type="molecule type" value="Genomic_DNA"/>
</dbReference>
<evidence type="ECO:0000256" key="1">
    <source>
        <dbReference type="SAM" id="Coils"/>
    </source>
</evidence>
<dbReference type="InterPro" id="IPR058030">
    <property type="entry name" value="TRIM8/14/16/25/29/45/65_CC"/>
</dbReference>
<name>A0AAV6G001_9TELE</name>
<dbReference type="AlphaFoldDB" id="A0AAV6G001"/>
<evidence type="ECO:0000313" key="4">
    <source>
        <dbReference type="Proteomes" id="UP000823561"/>
    </source>
</evidence>
<comment type="caution">
    <text evidence="3">The sequence shown here is derived from an EMBL/GenBank/DDBJ whole genome shotgun (WGS) entry which is preliminary data.</text>
</comment>
<evidence type="ECO:0000259" key="2">
    <source>
        <dbReference type="Pfam" id="PF25600"/>
    </source>
</evidence>
<proteinExistence type="predicted"/>
<dbReference type="Proteomes" id="UP000823561">
    <property type="component" value="Chromosome 16"/>
</dbReference>
<gene>
    <name evidence="3" type="ORF">AALO_G00212290</name>
</gene>
<keyword evidence="1" id="KW-0175">Coiled coil</keyword>
<keyword evidence="4" id="KW-1185">Reference proteome</keyword>
<dbReference type="Pfam" id="PF25600">
    <property type="entry name" value="TRIM_CC"/>
    <property type="match status" value="1"/>
</dbReference>
<evidence type="ECO:0000313" key="3">
    <source>
        <dbReference type="EMBL" id="KAG5268409.1"/>
    </source>
</evidence>
<reference evidence="3" key="1">
    <citation type="submission" date="2020-10" db="EMBL/GenBank/DDBJ databases">
        <title>Chromosome-scale genome assembly of the Allis shad, Alosa alosa.</title>
        <authorList>
            <person name="Margot Z."/>
            <person name="Christophe K."/>
            <person name="Cabau C."/>
            <person name="Louis A."/>
            <person name="Berthelot C."/>
            <person name="Parey E."/>
            <person name="Roest Crollius H."/>
            <person name="Montfort J."/>
            <person name="Robinson-Rechavi M."/>
            <person name="Bucao C."/>
            <person name="Bouchez O."/>
            <person name="Gislard M."/>
            <person name="Lluch J."/>
            <person name="Milhes M."/>
            <person name="Lampietro C."/>
            <person name="Lopez Roques C."/>
            <person name="Donnadieu C."/>
            <person name="Braasch I."/>
            <person name="Desvignes T."/>
            <person name="Postlethwait J."/>
            <person name="Bobe J."/>
            <person name="Guiguen Y."/>
        </authorList>
    </citation>
    <scope>NUCLEOTIDE SEQUENCE</scope>
    <source>
        <strain evidence="3">M-15738</strain>
        <tissue evidence="3">Blood</tissue>
    </source>
</reference>
<feature type="domain" description="TRIM8/14/16/25/29/45/65 coiled-coil region" evidence="2">
    <location>
        <begin position="21"/>
        <end position="118"/>
    </location>
</feature>